<feature type="transmembrane region" description="Helical" evidence="1">
    <location>
        <begin position="64"/>
        <end position="86"/>
    </location>
</feature>
<keyword evidence="1" id="KW-0812">Transmembrane</keyword>
<protein>
    <submittedName>
        <fullName evidence="2">Permease</fullName>
    </submittedName>
</protein>
<proteinExistence type="predicted"/>
<feature type="transmembrane region" description="Helical" evidence="1">
    <location>
        <begin position="92"/>
        <end position="116"/>
    </location>
</feature>
<dbReference type="Pfam" id="PF20617">
    <property type="entry name" value="DUF6803"/>
    <property type="match status" value="1"/>
</dbReference>
<dbReference type="EMBL" id="SKBM01000024">
    <property type="protein sequence ID" value="TCZ55983.1"/>
    <property type="molecule type" value="Genomic_DNA"/>
</dbReference>
<evidence type="ECO:0000256" key="1">
    <source>
        <dbReference type="SAM" id="Phobius"/>
    </source>
</evidence>
<keyword evidence="1" id="KW-0472">Membrane</keyword>
<organism evidence="2 3">
    <name type="scientific">Roseicella aquatilis</name>
    <dbReference type="NCBI Taxonomy" id="2527868"/>
    <lineage>
        <taxon>Bacteria</taxon>
        <taxon>Pseudomonadati</taxon>
        <taxon>Pseudomonadota</taxon>
        <taxon>Alphaproteobacteria</taxon>
        <taxon>Acetobacterales</taxon>
        <taxon>Roseomonadaceae</taxon>
        <taxon>Roseicella</taxon>
    </lineage>
</organism>
<sequence length="173" mass="18295">MNMTHYMELLAANQPWNLLLFMAVPVILAETLAITELAVLFGGDTTPRPVRAANRWSGILAGGYFAVVFVTLMLTAAIPLTLGGGWRGPIDVVAVGFYLFGIVPLGGVALLDLGLIGRGRSERQRMKLHVAFVALFLVTAHVAMIAGMLDPTLIGGDAAAAVQDMHGMHGTAQ</sequence>
<evidence type="ECO:0000313" key="2">
    <source>
        <dbReference type="EMBL" id="TCZ55983.1"/>
    </source>
</evidence>
<comment type="caution">
    <text evidence="2">The sequence shown here is derived from an EMBL/GenBank/DDBJ whole genome shotgun (WGS) entry which is preliminary data.</text>
</comment>
<evidence type="ECO:0000313" key="3">
    <source>
        <dbReference type="Proteomes" id="UP000295023"/>
    </source>
</evidence>
<dbReference type="OrthoDB" id="9795105at2"/>
<gene>
    <name evidence="2" type="ORF">EXY23_20525</name>
</gene>
<name>A0A4R4D9B2_9PROT</name>
<dbReference type="InterPro" id="IPR046547">
    <property type="entry name" value="DUF6803"/>
</dbReference>
<dbReference type="AlphaFoldDB" id="A0A4R4D9B2"/>
<reference evidence="2 3" key="1">
    <citation type="submission" date="2019-03" db="EMBL/GenBank/DDBJ databases">
        <title>Paracraurococcus aquatilis NE82 genome sequence.</title>
        <authorList>
            <person name="Zhao Y."/>
            <person name="Du Z."/>
        </authorList>
    </citation>
    <scope>NUCLEOTIDE SEQUENCE [LARGE SCALE GENOMIC DNA]</scope>
    <source>
        <strain evidence="2 3">NE82</strain>
    </source>
</reference>
<feature type="transmembrane region" description="Helical" evidence="1">
    <location>
        <begin position="20"/>
        <end position="43"/>
    </location>
</feature>
<accession>A0A4R4D9B2</accession>
<dbReference type="Proteomes" id="UP000295023">
    <property type="component" value="Unassembled WGS sequence"/>
</dbReference>
<keyword evidence="1" id="KW-1133">Transmembrane helix</keyword>
<dbReference type="RefSeq" id="WP_132293952.1">
    <property type="nucleotide sequence ID" value="NZ_SKBM01000024.1"/>
</dbReference>
<keyword evidence="3" id="KW-1185">Reference proteome</keyword>
<feature type="transmembrane region" description="Helical" evidence="1">
    <location>
        <begin position="128"/>
        <end position="149"/>
    </location>
</feature>